<reference evidence="2" key="1">
    <citation type="submission" date="2023-06" db="EMBL/GenBank/DDBJ databases">
        <title>Male Hemibagrus guttatus genome.</title>
        <authorList>
            <person name="Bian C."/>
        </authorList>
    </citation>
    <scope>NUCLEOTIDE SEQUENCE</scope>
    <source>
        <strain evidence="2">Male_cb2023</strain>
        <tissue evidence="2">Muscle</tissue>
    </source>
</reference>
<comment type="caution">
    <text evidence="2">The sequence shown here is derived from an EMBL/GenBank/DDBJ whole genome shotgun (WGS) entry which is preliminary data.</text>
</comment>
<evidence type="ECO:0000313" key="2">
    <source>
        <dbReference type="EMBL" id="KAK3512759.1"/>
    </source>
</evidence>
<dbReference type="Proteomes" id="UP001274896">
    <property type="component" value="Unassembled WGS sequence"/>
</dbReference>
<gene>
    <name evidence="2" type="ORF">QTP70_024820</name>
</gene>
<name>A0AAE0UMG9_9TELE</name>
<dbReference type="AlphaFoldDB" id="A0AAE0UMG9"/>
<accession>A0AAE0UMG9</accession>
<dbReference type="PANTHER" id="PTHR47510">
    <property type="entry name" value="REVERSE TRANSCRIPTASE DOMAIN-CONTAINING PROTEIN"/>
    <property type="match status" value="1"/>
</dbReference>
<organism evidence="2 3">
    <name type="scientific">Hemibagrus guttatus</name>
    <dbReference type="NCBI Taxonomy" id="175788"/>
    <lineage>
        <taxon>Eukaryota</taxon>
        <taxon>Metazoa</taxon>
        <taxon>Chordata</taxon>
        <taxon>Craniata</taxon>
        <taxon>Vertebrata</taxon>
        <taxon>Euteleostomi</taxon>
        <taxon>Actinopterygii</taxon>
        <taxon>Neopterygii</taxon>
        <taxon>Teleostei</taxon>
        <taxon>Ostariophysi</taxon>
        <taxon>Siluriformes</taxon>
        <taxon>Bagridae</taxon>
        <taxon>Hemibagrus</taxon>
    </lineage>
</organism>
<sequence length="405" mass="45629">MVPMVVAVIPGLDRSGLIHESAVWELCLSCMGIVFEVSVCELCLSCMGIVFEVSVWELCLSCMGIVFEVSVCELCLSCMGIVFEGLDTWLSSSLCPEAPTILCRIRARLPWHMDTRYNGVHVYDRQTLLELGNHAPANVHDELWKNLRNLGLLRRPGPESSASPDAGGQERSRQKQCTRKRKRGKRAGVRARLKTNPSRPSLLSILLSNVCSLDNKLDYIRLQQTTWREYRDCCVFVFTETWLSDRVPDATIQLDGLTTFRADRNAALCVEFVNVRRKFYLPREFTTVFIVGVYIPPSANAKEALKPGQKEPSLLFRTFECTDWDMFREAATNGDTTDLEEYMSSVTSYISKCIDDVTISKSITTCSNQKPWMTAKVCALMKSRDSAFILAGDKDAPRTPWAKLS</sequence>
<evidence type="ECO:0000256" key="1">
    <source>
        <dbReference type="SAM" id="MobiDB-lite"/>
    </source>
</evidence>
<evidence type="ECO:0000313" key="3">
    <source>
        <dbReference type="Proteomes" id="UP001274896"/>
    </source>
</evidence>
<feature type="compositionally biased region" description="Basic residues" evidence="1">
    <location>
        <begin position="174"/>
        <end position="192"/>
    </location>
</feature>
<protein>
    <submittedName>
        <fullName evidence="2">Uncharacterized protein</fullName>
    </submittedName>
</protein>
<proteinExistence type="predicted"/>
<keyword evidence="3" id="KW-1185">Reference proteome</keyword>
<feature type="region of interest" description="Disordered" evidence="1">
    <location>
        <begin position="157"/>
        <end position="192"/>
    </location>
</feature>
<dbReference type="EMBL" id="JAUCMX010000023">
    <property type="protein sequence ID" value="KAK3512759.1"/>
    <property type="molecule type" value="Genomic_DNA"/>
</dbReference>
<dbReference type="PANTHER" id="PTHR47510:SF3">
    <property type="entry name" value="ENDO_EXONUCLEASE_PHOSPHATASE DOMAIN-CONTAINING PROTEIN"/>
    <property type="match status" value="1"/>
</dbReference>